<evidence type="ECO:0000313" key="2">
    <source>
        <dbReference type="Proteomes" id="UP000295710"/>
    </source>
</evidence>
<protein>
    <submittedName>
        <fullName evidence="1">Uncharacterized protein</fullName>
    </submittedName>
</protein>
<dbReference type="RefSeq" id="WP_132277320.1">
    <property type="nucleotide sequence ID" value="NZ_JAOBST010000013.1"/>
</dbReference>
<keyword evidence="2" id="KW-1185">Reference proteome</keyword>
<organism evidence="1 2">
    <name type="scientific">Extibacter muris</name>
    <dbReference type="NCBI Taxonomy" id="1796622"/>
    <lineage>
        <taxon>Bacteria</taxon>
        <taxon>Bacillati</taxon>
        <taxon>Bacillota</taxon>
        <taxon>Clostridia</taxon>
        <taxon>Lachnospirales</taxon>
        <taxon>Lachnospiraceae</taxon>
        <taxon>Extibacter</taxon>
    </lineage>
</organism>
<sequence length="72" mass="8459">MWHKGDKCYIIENNMHIRPATVVRSGGGFCVIRFGSGKGIRIRESRLYRTPEEAAMHVRYNSSPRRTHYDYE</sequence>
<proteinExistence type="predicted"/>
<dbReference type="EMBL" id="SMMX01000006">
    <property type="protein sequence ID" value="TDA21918.1"/>
    <property type="molecule type" value="Genomic_DNA"/>
</dbReference>
<reference evidence="1 2" key="1">
    <citation type="journal article" date="2016" name="Nat. Microbiol.">
        <title>The Mouse Intestinal Bacterial Collection (miBC) provides host-specific insight into cultured diversity and functional potential of the gut microbiota.</title>
        <authorList>
            <person name="Lagkouvardos I."/>
            <person name="Pukall R."/>
            <person name="Abt B."/>
            <person name="Foesel B.U."/>
            <person name="Meier-Kolthoff J.P."/>
            <person name="Kumar N."/>
            <person name="Bresciani A."/>
            <person name="Martinez I."/>
            <person name="Just S."/>
            <person name="Ziegler C."/>
            <person name="Brugiroux S."/>
            <person name="Garzetti D."/>
            <person name="Wenning M."/>
            <person name="Bui T.P."/>
            <person name="Wang J."/>
            <person name="Hugenholtz F."/>
            <person name="Plugge C.M."/>
            <person name="Peterson D.A."/>
            <person name="Hornef M.W."/>
            <person name="Baines J.F."/>
            <person name="Smidt H."/>
            <person name="Walter J."/>
            <person name="Kristiansen K."/>
            <person name="Nielsen H.B."/>
            <person name="Haller D."/>
            <person name="Overmann J."/>
            <person name="Stecher B."/>
            <person name="Clavel T."/>
        </authorList>
    </citation>
    <scope>NUCLEOTIDE SEQUENCE [LARGE SCALE GENOMIC DNA]</scope>
    <source>
        <strain evidence="1 2">DSM 28560</strain>
    </source>
</reference>
<dbReference type="Proteomes" id="UP000295710">
    <property type="component" value="Unassembled WGS sequence"/>
</dbReference>
<accession>A0A4R4FEU3</accession>
<name>A0A4R4FEU3_9FIRM</name>
<evidence type="ECO:0000313" key="1">
    <source>
        <dbReference type="EMBL" id="TDA21918.1"/>
    </source>
</evidence>
<dbReference type="AlphaFoldDB" id="A0A4R4FEU3"/>
<comment type="caution">
    <text evidence="1">The sequence shown here is derived from an EMBL/GenBank/DDBJ whole genome shotgun (WGS) entry which is preliminary data.</text>
</comment>
<gene>
    <name evidence="1" type="ORF">E1963_09150</name>
</gene>